<accession>A0AA44Z447</accession>
<comment type="caution">
    <text evidence="1">The sequence shown here is derived from an EMBL/GenBank/DDBJ whole genome shotgun (WGS) entry which is preliminary data.</text>
</comment>
<evidence type="ECO:0000313" key="2">
    <source>
        <dbReference type="Proteomes" id="UP000251513"/>
    </source>
</evidence>
<proteinExistence type="predicted"/>
<gene>
    <name evidence="1" type="ORF">C7T86_02500</name>
</gene>
<protein>
    <submittedName>
        <fullName evidence="1">Uncharacterized protein</fullName>
    </submittedName>
</protein>
<evidence type="ECO:0000313" key="1">
    <source>
        <dbReference type="EMBL" id="PUE96302.1"/>
    </source>
</evidence>
<sequence length="90" mass="10434">MAALKWMVYARSPSLDTFWDDALNLGRVPATDYRARGPQHEPEVVYFDRWEGLVPTWRAASFEAFFAVLRQASLMSRCWAIRARHEKMAG</sequence>
<dbReference type="EMBL" id="PYJH01000003">
    <property type="protein sequence ID" value="PUE96302.1"/>
    <property type="molecule type" value="Genomic_DNA"/>
</dbReference>
<name>A0AA44Z447_XANCM</name>
<organism evidence="1 2">
    <name type="scientific">Xanthomonas campestris pv. malvacearum</name>
    <dbReference type="NCBI Taxonomy" id="86040"/>
    <lineage>
        <taxon>Bacteria</taxon>
        <taxon>Pseudomonadati</taxon>
        <taxon>Pseudomonadota</taxon>
        <taxon>Gammaproteobacteria</taxon>
        <taxon>Lysobacterales</taxon>
        <taxon>Lysobacteraceae</taxon>
        <taxon>Xanthomonas</taxon>
    </lineage>
</organism>
<dbReference type="AlphaFoldDB" id="A0AA44Z447"/>
<dbReference type="Proteomes" id="UP000251513">
    <property type="component" value="Unassembled WGS sequence"/>
</dbReference>
<reference evidence="1 2" key="1">
    <citation type="submission" date="2018-03" db="EMBL/GenBank/DDBJ databases">
        <title>Sequencing of reference strains of Xanthomonas.</title>
        <authorList>
            <person name="Studholme D.J."/>
            <person name="Vicente J."/>
            <person name="Sarris P."/>
        </authorList>
    </citation>
    <scope>NUCLEOTIDE SEQUENCE [LARGE SCALE GENOMIC DNA]</scope>
    <source>
        <strain evidence="1 2">WHRI 5232</strain>
    </source>
</reference>